<evidence type="ECO:0000256" key="4">
    <source>
        <dbReference type="ARBA" id="ARBA00023298"/>
    </source>
</evidence>
<evidence type="ECO:0000256" key="2">
    <source>
        <dbReference type="ARBA" id="ARBA00004532"/>
    </source>
</evidence>
<dbReference type="PANTHER" id="PTHR40388">
    <property type="entry name" value="BRYOPORIN"/>
    <property type="match status" value="1"/>
</dbReference>
<reference evidence="7" key="1">
    <citation type="submission" date="2016-05" db="EMBL/GenBank/DDBJ databases">
        <authorList>
            <person name="Lavstsen T."/>
            <person name="Jespersen J.S."/>
        </authorList>
    </citation>
    <scope>NUCLEOTIDE SEQUENCE</scope>
    <source>
        <tissue evidence="7">Brain</tissue>
    </source>
</reference>
<keyword evidence="5" id="KW-0166">Nematocyst</keyword>
<protein>
    <submittedName>
        <fullName evidence="7">Si:ch211-119d14.3</fullName>
    </submittedName>
</protein>
<dbReference type="GO" id="GO:0044218">
    <property type="term" value="C:other organism cell membrane"/>
    <property type="evidence" value="ECO:0007669"/>
    <property type="project" value="UniProtKB-KW"/>
</dbReference>
<gene>
    <name evidence="7" type="primary">SI:CH211-119D14.3</name>
</gene>
<dbReference type="EMBL" id="HAEB01019814">
    <property type="protein sequence ID" value="SBQ66341.1"/>
    <property type="molecule type" value="Transcribed_RNA"/>
</dbReference>
<dbReference type="AlphaFoldDB" id="A0A1A8G5N6"/>
<evidence type="ECO:0000256" key="3">
    <source>
        <dbReference type="ARBA" id="ARBA00022537"/>
    </source>
</evidence>
<dbReference type="Gene3D" id="2.60.270.20">
    <property type="entry name" value="Cytolysin/lectin"/>
    <property type="match status" value="1"/>
</dbReference>
<dbReference type="SUPFAM" id="SSF63724">
    <property type="entry name" value="Cytolysin/lectin"/>
    <property type="match status" value="1"/>
</dbReference>
<evidence type="ECO:0000256" key="6">
    <source>
        <dbReference type="SAM" id="MobiDB-lite"/>
    </source>
</evidence>
<accession>A0A1A8G5N6</accession>
<feature type="region of interest" description="Disordered" evidence="6">
    <location>
        <begin position="141"/>
        <end position="182"/>
    </location>
</feature>
<keyword evidence="3" id="KW-1052">Target cell membrane</keyword>
<dbReference type="InterPro" id="IPR015926">
    <property type="entry name" value="Cytolysin/lectin"/>
</dbReference>
<dbReference type="GO" id="GO:0042151">
    <property type="term" value="C:nematocyst"/>
    <property type="evidence" value="ECO:0007669"/>
    <property type="project" value="UniProtKB-SubCell"/>
</dbReference>
<proteinExistence type="predicted"/>
<evidence type="ECO:0000256" key="5">
    <source>
        <dbReference type="ARBA" id="ARBA00023331"/>
    </source>
</evidence>
<evidence type="ECO:0000313" key="7">
    <source>
        <dbReference type="EMBL" id="SBQ66341.1"/>
    </source>
</evidence>
<feature type="compositionally biased region" description="Polar residues" evidence="6">
    <location>
        <begin position="141"/>
        <end position="167"/>
    </location>
</feature>
<name>A0A1A8G5N6_9TELE</name>
<reference evidence="7" key="2">
    <citation type="submission" date="2016-06" db="EMBL/GenBank/DDBJ databases">
        <title>The genome of a short-lived fish provides insights into sex chromosome evolution and the genetic control of aging.</title>
        <authorList>
            <person name="Reichwald K."/>
            <person name="Felder M."/>
            <person name="Petzold A."/>
            <person name="Koch P."/>
            <person name="Groth M."/>
            <person name="Platzer M."/>
        </authorList>
    </citation>
    <scope>NUCLEOTIDE SEQUENCE</scope>
    <source>
        <tissue evidence="7">Brain</tissue>
    </source>
</reference>
<evidence type="ECO:0000256" key="1">
    <source>
        <dbReference type="ARBA" id="ARBA00004175"/>
    </source>
</evidence>
<keyword evidence="4" id="KW-1053">Target membrane</keyword>
<dbReference type="PANTHER" id="PTHR40388:SF1">
    <property type="entry name" value="BRYOPORIN"/>
    <property type="match status" value="1"/>
</dbReference>
<keyword evidence="4" id="KW-0472">Membrane</keyword>
<dbReference type="InterPro" id="IPR050677">
    <property type="entry name" value="Actinoporin_PFT"/>
</dbReference>
<organism evidence="7">
    <name type="scientific">Nothobranchius korthausae</name>
    <dbReference type="NCBI Taxonomy" id="1143690"/>
    <lineage>
        <taxon>Eukaryota</taxon>
        <taxon>Metazoa</taxon>
        <taxon>Chordata</taxon>
        <taxon>Craniata</taxon>
        <taxon>Vertebrata</taxon>
        <taxon>Euteleostomi</taxon>
        <taxon>Actinopterygii</taxon>
        <taxon>Neopterygii</taxon>
        <taxon>Teleostei</taxon>
        <taxon>Neoteleostei</taxon>
        <taxon>Acanthomorphata</taxon>
        <taxon>Ovalentaria</taxon>
        <taxon>Atherinomorphae</taxon>
        <taxon>Cyprinodontiformes</taxon>
        <taxon>Nothobranchiidae</taxon>
        <taxon>Nothobranchius</taxon>
    </lineage>
</organism>
<sequence length="386" mass="42628">MDDHASLCAAPEEESKFHITIQKGMSLPRMKKCSCCPTPLYHCPFCVTEVFKPTRQSKLRCHMNGHMRRAFFFDDYTIHRCALGCRKQQHFHCLYCSATILRRCDIKNHLSICFKKHMLSSPTPAYEKSSLLPTLKQESVTSTQLSCPRSPSNSLSPAAPMQDSSPVSPALGPISETPSHVSFPPSPSTLFQFQENRKIDQVLALMEYLHSAAGIVGPGPSPVSAATHRQCSIELKNDTSDYTLYYPSVYLNSGCCSVPFPPTIRSSTSGEASFSTTPNTTEGSVGIFTYDLFNNSTRSFTEKAAVLFVVPTDLDSVAYAVGIFDHSKECGQDLFKEMFKTTKGSFVRAKAKGQSLIHKGRNVTIMATMSNCSNAVMKVEISETNF</sequence>
<comment type="subcellular location">
    <subcellularLocation>
        <location evidence="2">Nematocyst</location>
    </subcellularLocation>
    <subcellularLocation>
        <location evidence="1">Target cell membrane</location>
    </subcellularLocation>
</comment>